<proteinExistence type="predicted"/>
<comment type="caution">
    <text evidence="2">The sequence shown here is derived from an EMBL/GenBank/DDBJ whole genome shotgun (WGS) entry which is preliminary data.</text>
</comment>
<feature type="region of interest" description="Disordered" evidence="1">
    <location>
        <begin position="149"/>
        <end position="169"/>
    </location>
</feature>
<dbReference type="Gene3D" id="1.10.10.60">
    <property type="entry name" value="Homeodomain-like"/>
    <property type="match status" value="1"/>
</dbReference>
<dbReference type="InParanoid" id="A0A200PSJ7"/>
<keyword evidence="3" id="KW-1185">Reference proteome</keyword>
<reference evidence="2 3" key="1">
    <citation type="journal article" date="2017" name="Mol. Plant">
        <title>The Genome of Medicinal Plant Macleaya cordata Provides New Insights into Benzylisoquinoline Alkaloids Metabolism.</title>
        <authorList>
            <person name="Liu X."/>
            <person name="Liu Y."/>
            <person name="Huang P."/>
            <person name="Ma Y."/>
            <person name="Qing Z."/>
            <person name="Tang Q."/>
            <person name="Cao H."/>
            <person name="Cheng P."/>
            <person name="Zheng Y."/>
            <person name="Yuan Z."/>
            <person name="Zhou Y."/>
            <person name="Liu J."/>
            <person name="Tang Z."/>
            <person name="Zhuo Y."/>
            <person name="Zhang Y."/>
            <person name="Yu L."/>
            <person name="Huang J."/>
            <person name="Yang P."/>
            <person name="Peng Q."/>
            <person name="Zhang J."/>
            <person name="Jiang W."/>
            <person name="Zhang Z."/>
            <person name="Lin K."/>
            <person name="Ro D.K."/>
            <person name="Chen X."/>
            <person name="Xiong X."/>
            <person name="Shang Y."/>
            <person name="Huang S."/>
            <person name="Zeng J."/>
        </authorList>
    </citation>
    <scope>NUCLEOTIDE SEQUENCE [LARGE SCALE GENOMIC DNA]</scope>
    <source>
        <strain evidence="3">cv. BLH2017</strain>
        <tissue evidence="2">Root</tissue>
    </source>
</reference>
<dbReference type="AlphaFoldDB" id="A0A200PSJ7"/>
<dbReference type="OMA" id="MSHHMDQ"/>
<organism evidence="2 3">
    <name type="scientific">Macleaya cordata</name>
    <name type="common">Five-seeded plume-poppy</name>
    <name type="synonym">Bocconia cordata</name>
    <dbReference type="NCBI Taxonomy" id="56857"/>
    <lineage>
        <taxon>Eukaryota</taxon>
        <taxon>Viridiplantae</taxon>
        <taxon>Streptophyta</taxon>
        <taxon>Embryophyta</taxon>
        <taxon>Tracheophyta</taxon>
        <taxon>Spermatophyta</taxon>
        <taxon>Magnoliopsida</taxon>
        <taxon>Ranunculales</taxon>
        <taxon>Papaveraceae</taxon>
        <taxon>Papaveroideae</taxon>
        <taxon>Macleaya</taxon>
    </lineage>
</organism>
<dbReference type="InterPro" id="IPR022228">
    <property type="entry name" value="DUF3755"/>
</dbReference>
<evidence type="ECO:0000313" key="3">
    <source>
        <dbReference type="Proteomes" id="UP000195402"/>
    </source>
</evidence>
<dbReference type="Pfam" id="PF12579">
    <property type="entry name" value="DUF3755"/>
    <property type="match status" value="1"/>
</dbReference>
<dbReference type="EMBL" id="MVGT01004182">
    <property type="protein sequence ID" value="OVA01138.1"/>
    <property type="molecule type" value="Genomic_DNA"/>
</dbReference>
<gene>
    <name evidence="2" type="ORF">BVC80_8819g17</name>
</gene>
<protein>
    <submittedName>
        <fullName evidence="2">Uncharacterized protein</fullName>
    </submittedName>
</protein>
<name>A0A200PSJ7_MACCD</name>
<accession>A0A200PSJ7</accession>
<dbReference type="PANTHER" id="PTHR14000">
    <property type="entry name" value="FINGER CCCH DOMAIN PROTEIN, PUTATIVE (DUF3755)-RELATED"/>
    <property type="match status" value="1"/>
</dbReference>
<sequence>MAADSNMGFSHDSILASALNRHSISFQSGAVNSSSGMIPVGNSIGVSSISGISSSGNSSMNMMNNTSGIINPGGSSTGGLLYDSASGLKHDLELAVEWSIEEQSKLEEGLVKYAEETSIMRYIKIAATLPEKTVRDVALRCRWMTKKENGKRRKPEEHYMGKKMKDRKEKLVESSSKSNVSLPPPLNMNAYSLMAHHMDQNDQISCEVLGGTTRHLLGENIQFLSQIRANLETFKIQDNIDLFCHTRNNITAILNNLRDMPGIMSHMPPLPVSINEELVNSILPNTAKLQDGKLLQCNDSCLNKILYSELEKGPTVLFVKPRVFSAAAAVATLYINLMRQESLELMLVTRTPQH</sequence>
<dbReference type="OrthoDB" id="19768at2759"/>
<evidence type="ECO:0000313" key="2">
    <source>
        <dbReference type="EMBL" id="OVA01138.1"/>
    </source>
</evidence>
<dbReference type="PANTHER" id="PTHR14000:SF6">
    <property type="entry name" value="OS02G0631200 PROTEIN"/>
    <property type="match status" value="1"/>
</dbReference>
<dbReference type="Proteomes" id="UP000195402">
    <property type="component" value="Unassembled WGS sequence"/>
</dbReference>
<evidence type="ECO:0000256" key="1">
    <source>
        <dbReference type="SAM" id="MobiDB-lite"/>
    </source>
</evidence>
<dbReference type="FunCoup" id="A0A200PSJ7">
    <property type="interactions" value="62"/>
</dbReference>